<evidence type="ECO:0000259" key="9">
    <source>
        <dbReference type="PROSITE" id="PS51294"/>
    </source>
</evidence>
<reference evidence="10" key="2">
    <citation type="submission" date="2023-06" db="EMBL/GenBank/DDBJ databases">
        <authorList>
            <person name="Ma L."/>
            <person name="Liu K.-W."/>
            <person name="Li Z."/>
            <person name="Hsiao Y.-Y."/>
            <person name="Qi Y."/>
            <person name="Fu T."/>
            <person name="Tang G."/>
            <person name="Zhang D."/>
            <person name="Sun W.-H."/>
            <person name="Liu D.-K."/>
            <person name="Li Y."/>
            <person name="Chen G.-Z."/>
            <person name="Liu X.-D."/>
            <person name="Liao X.-Y."/>
            <person name="Jiang Y.-T."/>
            <person name="Yu X."/>
            <person name="Hao Y."/>
            <person name="Huang J."/>
            <person name="Zhao X.-W."/>
            <person name="Ke S."/>
            <person name="Chen Y.-Y."/>
            <person name="Wu W.-L."/>
            <person name="Hsu J.-L."/>
            <person name="Lin Y.-F."/>
            <person name="Huang M.-D."/>
            <person name="Li C.-Y."/>
            <person name="Huang L."/>
            <person name="Wang Z.-W."/>
            <person name="Zhao X."/>
            <person name="Zhong W.-Y."/>
            <person name="Peng D.-H."/>
            <person name="Ahmad S."/>
            <person name="Lan S."/>
            <person name="Zhang J.-S."/>
            <person name="Tsai W.-C."/>
            <person name="Van De Peer Y."/>
            <person name="Liu Z.-J."/>
        </authorList>
    </citation>
    <scope>NUCLEOTIDE SEQUENCE</scope>
    <source>
        <strain evidence="10">CP</strain>
        <tissue evidence="10">Leaves</tissue>
    </source>
</reference>
<feature type="compositionally biased region" description="Low complexity" evidence="7">
    <location>
        <begin position="207"/>
        <end position="225"/>
    </location>
</feature>
<dbReference type="InterPro" id="IPR001005">
    <property type="entry name" value="SANT/Myb"/>
</dbReference>
<dbReference type="Gene3D" id="1.10.10.60">
    <property type="entry name" value="Homeodomain-like"/>
    <property type="match status" value="2"/>
</dbReference>
<comment type="caution">
    <text evidence="10">The sequence shown here is derived from an EMBL/GenBank/DDBJ whole genome shotgun (WGS) entry which is preliminary data.</text>
</comment>
<dbReference type="InterPro" id="IPR015495">
    <property type="entry name" value="Myb_TF_plants"/>
</dbReference>
<dbReference type="PANTHER" id="PTHR10641:SF1103">
    <property type="entry name" value="TRANSCRIPTION FACTOR MYB72"/>
    <property type="match status" value="1"/>
</dbReference>
<evidence type="ECO:0000256" key="1">
    <source>
        <dbReference type="ARBA" id="ARBA00004123"/>
    </source>
</evidence>
<dbReference type="PROSITE" id="PS50090">
    <property type="entry name" value="MYB_LIKE"/>
    <property type="match status" value="2"/>
</dbReference>
<evidence type="ECO:0000313" key="10">
    <source>
        <dbReference type="EMBL" id="KAK1305038.1"/>
    </source>
</evidence>
<dbReference type="InterPro" id="IPR009057">
    <property type="entry name" value="Homeodomain-like_sf"/>
</dbReference>
<reference evidence="10" key="1">
    <citation type="journal article" date="2023" name="Nat. Commun.">
        <title>Diploid and tetraploid genomes of Acorus and the evolution of monocots.</title>
        <authorList>
            <person name="Ma L."/>
            <person name="Liu K.W."/>
            <person name="Li Z."/>
            <person name="Hsiao Y.Y."/>
            <person name="Qi Y."/>
            <person name="Fu T."/>
            <person name="Tang G.D."/>
            <person name="Zhang D."/>
            <person name="Sun W.H."/>
            <person name="Liu D.K."/>
            <person name="Li Y."/>
            <person name="Chen G.Z."/>
            <person name="Liu X.D."/>
            <person name="Liao X.Y."/>
            <person name="Jiang Y.T."/>
            <person name="Yu X."/>
            <person name="Hao Y."/>
            <person name="Huang J."/>
            <person name="Zhao X.W."/>
            <person name="Ke S."/>
            <person name="Chen Y.Y."/>
            <person name="Wu W.L."/>
            <person name="Hsu J.L."/>
            <person name="Lin Y.F."/>
            <person name="Huang M.D."/>
            <person name="Li C.Y."/>
            <person name="Huang L."/>
            <person name="Wang Z.W."/>
            <person name="Zhao X."/>
            <person name="Zhong W.Y."/>
            <person name="Peng D.H."/>
            <person name="Ahmad S."/>
            <person name="Lan S."/>
            <person name="Zhang J.S."/>
            <person name="Tsai W.C."/>
            <person name="Van de Peer Y."/>
            <person name="Liu Z.J."/>
        </authorList>
    </citation>
    <scope>NUCLEOTIDE SEQUENCE</scope>
    <source>
        <strain evidence="10">CP</strain>
    </source>
</reference>
<evidence type="ECO:0000256" key="7">
    <source>
        <dbReference type="SAM" id="MobiDB-lite"/>
    </source>
</evidence>
<keyword evidence="3" id="KW-0805">Transcription regulation</keyword>
<keyword evidence="5" id="KW-0804">Transcription</keyword>
<feature type="domain" description="HTH myb-type" evidence="9">
    <location>
        <begin position="15"/>
        <end position="67"/>
    </location>
</feature>
<gene>
    <name evidence="10" type="ORF">QJS10_CPB11g01556</name>
</gene>
<evidence type="ECO:0000259" key="8">
    <source>
        <dbReference type="PROSITE" id="PS50090"/>
    </source>
</evidence>
<dbReference type="SMART" id="SM00717">
    <property type="entry name" value="SANT"/>
    <property type="match status" value="2"/>
</dbReference>
<dbReference type="GO" id="GO:0003677">
    <property type="term" value="F:DNA binding"/>
    <property type="evidence" value="ECO:0007669"/>
    <property type="project" value="UniProtKB-KW"/>
</dbReference>
<dbReference type="Proteomes" id="UP001180020">
    <property type="component" value="Unassembled WGS sequence"/>
</dbReference>
<keyword evidence="11" id="KW-1185">Reference proteome</keyword>
<keyword evidence="6" id="KW-0539">Nucleus</keyword>
<dbReference type="FunFam" id="1.10.10.60:FF:000001">
    <property type="entry name" value="MYB-related transcription factor"/>
    <property type="match status" value="1"/>
</dbReference>
<organism evidence="10 11">
    <name type="scientific">Acorus calamus</name>
    <name type="common">Sweet flag</name>
    <dbReference type="NCBI Taxonomy" id="4465"/>
    <lineage>
        <taxon>Eukaryota</taxon>
        <taxon>Viridiplantae</taxon>
        <taxon>Streptophyta</taxon>
        <taxon>Embryophyta</taxon>
        <taxon>Tracheophyta</taxon>
        <taxon>Spermatophyta</taxon>
        <taxon>Magnoliopsida</taxon>
        <taxon>Liliopsida</taxon>
        <taxon>Acoraceae</taxon>
        <taxon>Acorus</taxon>
    </lineage>
</organism>
<dbReference type="SUPFAM" id="SSF46689">
    <property type="entry name" value="Homeodomain-like"/>
    <property type="match status" value="1"/>
</dbReference>
<feature type="region of interest" description="Disordered" evidence="7">
    <location>
        <begin position="122"/>
        <end position="147"/>
    </location>
</feature>
<feature type="domain" description="Myb-like" evidence="8">
    <location>
        <begin position="15"/>
        <end position="67"/>
    </location>
</feature>
<evidence type="ECO:0000256" key="6">
    <source>
        <dbReference type="ARBA" id="ARBA00023242"/>
    </source>
</evidence>
<comment type="subcellular location">
    <subcellularLocation>
        <location evidence="1">Nucleus</location>
    </subcellularLocation>
</comment>
<accession>A0AAV9DUV8</accession>
<evidence type="ECO:0000256" key="2">
    <source>
        <dbReference type="ARBA" id="ARBA00022737"/>
    </source>
</evidence>
<feature type="domain" description="Myb-like" evidence="8">
    <location>
        <begin position="68"/>
        <end position="118"/>
    </location>
</feature>
<keyword evidence="2" id="KW-0677">Repeat</keyword>
<dbReference type="InterPro" id="IPR017930">
    <property type="entry name" value="Myb_dom"/>
</dbReference>
<dbReference type="CDD" id="cd00167">
    <property type="entry name" value="SANT"/>
    <property type="match status" value="2"/>
</dbReference>
<feature type="region of interest" description="Disordered" evidence="7">
    <location>
        <begin position="201"/>
        <end position="227"/>
    </location>
</feature>
<sequence length="347" mass="39058">MGRGRGRGRAPCCEKVGLKKGSWTRAEDMKLVTYIQQHGHANWRALPKQAGLLRCGKSCRLRWINYLRPDIKRGNFSQDEEETIIRLHHLLGNKWSKIASHLPGRTDNEIKNIWNTHLKKRITHSNGSNSPSSENSNQHKEILNSEQLNTDSLDVLDELSIMESEEIMSSLSSPSGTIDGAKTIPVEPDFDIWDMFDHDTLLPPPESSITTSSSSSSSSASPNTKSIDHCSSKEVLFIPNEQNIHGRHDQEPVFIDYINQMPFDLDLDVVGDVFENDDAWLAMGDTTTVGEVEMSGGGERENHNWVADLERELGLWGSSDGNDQFDQQQNVQVSSYFQTRPSSPFFF</sequence>
<name>A0AAV9DUV8_ACOCL</name>
<dbReference type="Pfam" id="PF00249">
    <property type="entry name" value="Myb_DNA-binding"/>
    <property type="match status" value="2"/>
</dbReference>
<dbReference type="PANTHER" id="PTHR10641">
    <property type="entry name" value="MYB FAMILY TRANSCRIPTION FACTOR"/>
    <property type="match status" value="1"/>
</dbReference>
<proteinExistence type="predicted"/>
<evidence type="ECO:0000256" key="4">
    <source>
        <dbReference type="ARBA" id="ARBA00023125"/>
    </source>
</evidence>
<dbReference type="GO" id="GO:0005634">
    <property type="term" value="C:nucleus"/>
    <property type="evidence" value="ECO:0007669"/>
    <property type="project" value="UniProtKB-SubCell"/>
</dbReference>
<evidence type="ECO:0000256" key="3">
    <source>
        <dbReference type="ARBA" id="ARBA00023015"/>
    </source>
</evidence>
<dbReference type="AlphaFoldDB" id="A0AAV9DUV8"/>
<dbReference type="PROSITE" id="PS51294">
    <property type="entry name" value="HTH_MYB"/>
    <property type="match status" value="2"/>
</dbReference>
<feature type="compositionally biased region" description="Low complexity" evidence="7">
    <location>
        <begin position="125"/>
        <end position="136"/>
    </location>
</feature>
<dbReference type="EMBL" id="JAUJYO010000011">
    <property type="protein sequence ID" value="KAK1305038.1"/>
    <property type="molecule type" value="Genomic_DNA"/>
</dbReference>
<evidence type="ECO:0000313" key="11">
    <source>
        <dbReference type="Proteomes" id="UP001180020"/>
    </source>
</evidence>
<evidence type="ECO:0000256" key="5">
    <source>
        <dbReference type="ARBA" id="ARBA00023163"/>
    </source>
</evidence>
<keyword evidence="4" id="KW-0238">DNA-binding</keyword>
<feature type="domain" description="HTH myb-type" evidence="9">
    <location>
        <begin position="68"/>
        <end position="122"/>
    </location>
</feature>
<protein>
    <submittedName>
        <fullName evidence="10">Uncharacterized protein</fullName>
    </submittedName>
</protein>